<evidence type="ECO:0000313" key="2">
    <source>
        <dbReference type="Proteomes" id="UP000886998"/>
    </source>
</evidence>
<sequence length="175" mass="20464">MDSLKLVHPFTLILAGPSGSSKSQFVKKLIENKKIKPFPKKIGWCYGVYQTLYEEMPNIFFHEGIPSNLHQYSDALIVIDDLMGELGNDPQLTKLFVQFSHHRNLSIIFVVQNIFHKGKEIRENSLNAHYLVLFKNRRDQSQITHLGRQLYPRKVKFFQECYADAHIKTLRILTY</sequence>
<dbReference type="OrthoDB" id="7692288at2759"/>
<comment type="caution">
    <text evidence="1">The sequence shown here is derived from an EMBL/GenBank/DDBJ whole genome shotgun (WGS) entry which is preliminary data.</text>
</comment>
<dbReference type="EMBL" id="BMAV01015847">
    <property type="protein sequence ID" value="GFY66136.1"/>
    <property type="molecule type" value="Genomic_DNA"/>
</dbReference>
<protein>
    <submittedName>
        <fullName evidence="1">Uncharacterized protein</fullName>
    </submittedName>
</protein>
<dbReference type="AlphaFoldDB" id="A0A8X6Y7P8"/>
<reference evidence="1" key="1">
    <citation type="submission" date="2020-08" db="EMBL/GenBank/DDBJ databases">
        <title>Multicomponent nature underlies the extraordinary mechanical properties of spider dragline silk.</title>
        <authorList>
            <person name="Kono N."/>
            <person name="Nakamura H."/>
            <person name="Mori M."/>
            <person name="Yoshida Y."/>
            <person name="Ohtoshi R."/>
            <person name="Malay A.D."/>
            <person name="Moran D.A.P."/>
            <person name="Tomita M."/>
            <person name="Numata K."/>
            <person name="Arakawa K."/>
        </authorList>
    </citation>
    <scope>NUCLEOTIDE SEQUENCE</scope>
</reference>
<evidence type="ECO:0000313" key="1">
    <source>
        <dbReference type="EMBL" id="GFY66136.1"/>
    </source>
</evidence>
<name>A0A8X6Y7P8_9ARAC</name>
<accession>A0A8X6Y7P8</accession>
<gene>
    <name evidence="1" type="ORF">TNIN_295781</name>
</gene>
<proteinExistence type="predicted"/>
<organism evidence="1 2">
    <name type="scientific">Trichonephila inaurata madagascariensis</name>
    <dbReference type="NCBI Taxonomy" id="2747483"/>
    <lineage>
        <taxon>Eukaryota</taxon>
        <taxon>Metazoa</taxon>
        <taxon>Ecdysozoa</taxon>
        <taxon>Arthropoda</taxon>
        <taxon>Chelicerata</taxon>
        <taxon>Arachnida</taxon>
        <taxon>Araneae</taxon>
        <taxon>Araneomorphae</taxon>
        <taxon>Entelegynae</taxon>
        <taxon>Araneoidea</taxon>
        <taxon>Nephilidae</taxon>
        <taxon>Trichonephila</taxon>
        <taxon>Trichonephila inaurata</taxon>
    </lineage>
</organism>
<dbReference type="Proteomes" id="UP000886998">
    <property type="component" value="Unassembled WGS sequence"/>
</dbReference>
<keyword evidence="2" id="KW-1185">Reference proteome</keyword>